<reference evidence="9 10" key="1">
    <citation type="submission" date="2020-04" db="EMBL/GenBank/DDBJ databases">
        <title>Perkinsus olseni comparative genomics.</title>
        <authorList>
            <person name="Bogema D.R."/>
        </authorList>
    </citation>
    <scope>NUCLEOTIDE SEQUENCE [LARGE SCALE GENOMIC DNA]</scope>
    <source>
        <strain evidence="9">ATCC PRA-179</strain>
    </source>
</reference>
<evidence type="ECO:0000256" key="4">
    <source>
        <dbReference type="ARBA" id="ARBA00023175"/>
    </source>
</evidence>
<feature type="region of interest" description="Disordered" evidence="7">
    <location>
        <begin position="366"/>
        <end position="389"/>
    </location>
</feature>
<dbReference type="InterPro" id="IPR036961">
    <property type="entry name" value="Kinesin_motor_dom_sf"/>
</dbReference>
<feature type="compositionally biased region" description="Polar residues" evidence="7">
    <location>
        <begin position="1045"/>
        <end position="1055"/>
    </location>
</feature>
<feature type="non-terminal residue" evidence="9">
    <location>
        <position position="1570"/>
    </location>
</feature>
<gene>
    <name evidence="9" type="ORF">FOZ61_002077</name>
</gene>
<dbReference type="GO" id="GO:0008017">
    <property type="term" value="F:microtubule binding"/>
    <property type="evidence" value="ECO:0007669"/>
    <property type="project" value="InterPro"/>
</dbReference>
<evidence type="ECO:0000256" key="2">
    <source>
        <dbReference type="ARBA" id="ARBA00022490"/>
    </source>
</evidence>
<sequence length="1570" mass="172949">LIYGYKAAKAGSRALVKYMDDYNKRVMGGTLSRLVEVTEEQRKQLLTGWLVMDKKQRIWCFECPPSVAADLYQFVSTQTSIQKHGRALYHPQCRWTERLYAALPLRLYVVKLRRALRNLLIARVDCGDDSLSRLGELQLCRSIWHLKTMRSMWPTVEALDDIHTKYGDFVSDSELLGGCVGDEEDRASKRRMGRSNSVTTAASSPRTEEGSQREGGAEESTAVGEEFGTQERPGGVESSNSSFEQVLRERRRRKGKMERKNESNALEESIRRALQSRRTYDGASGPFNYSIQTYNSVVTKEQKRLRNDFTRGIYSFASAGADDLVSADPSSKAAASRECLSNTLDLGRMNQGMPSLKERLAAAQRASDRRRVEWRHPRPSSPSAYRRADHIHTVPLSSARLEELSGAMPWEPAMNDFLLLQSQRVPKCRVGAPVDPQGFGPKSTSKRFIRQFGPPSIYNLWAGLDHQPSDSSSVVVDGPVVGEADATQLVDGLVGAVTKPAPMGLRAHWLCGLSGTVRLDNLGKGHAQPVHWDLIAGCAQQGLNITERHVESVHYSCDVLAAEAAERAREEQEALRRKNRNKVTWEDGPSGKGDMRKKRWITKGTIMLGRMKEAGRESSDAKLGYGVREGPPVKVGIDFSRRRVPKPLGDKYGEKVGWMGGQLGKLDKGCGGGGGAVDVYREADVGREFEARMRGNHAAASFNVQSGCYVPRLEANDVRGELNRMGLLIGEPAEPAPWRHTAVGGSSGEKYVEERDFDLWRQRGRGERCEAKRGWVEVCGGDLIARAEKLKVERRKAKEAAVSREKVVGEEEETLMEVHDNVNYNPLSYVDNGNARKEEDAGGTLRGESEFLRTKAVEEYLKQGEGKEEVPEDGEKTGPMQWEWIGPPQTETRPAEGAENGGVGEEGKSASTPAELRDSDAVGGGVLDGSAAEQQQPADALPTSLAEKLSRRREPPAGRQPKSGSVRPRLVEGRGPPEGHPLQTRSSKPRLLNSSSGRVRGAAVAETKRSGKSSEVKTIERRVGGKVAPPTRRPPPPPKARDGVNSASTQATTASGDARVSRKGSSCSVEGSRRKRTAVAAKAVREEDPSTRQMYDKNTLRIIGRDSFIKAIRLWRKDNMKGGSGPDAGGGTEANQGGGGGVHVCVRKRPLFEKEESVKLEYDVVSCIDEHTVTLHNCLYQADLKRPLISHLSCKFARIFDEGADNEFVYKNSGSQQMVLNACRGGLSTMFMFGQTGSGKTHTMTSIESRSAKDIFQNIPEGSSVTVSFIEICGKHVFDLVPPKRTEIRLRDAGKNTVILEGAESVSVDDAEMLIEIARQSHTRRKTETTGANDVSSRSHAVCRITIMRPGGSGNGSLVLVDCAGTERRKDSFYHDKIRQQEGAEINASLHALKECIRYRMLRQNNTGVAVEKEGSTFVPFRASALTRVLAEGFVRPDALLHVMATISPCATDIEHSISTLKAVSMLSGKEDALTEVRQTELFPIVKKELPKHPKHWDEEELRRWIGTVSNGAFKAVQPASGTTGAMAVRWPAKRFVQLCGGDEARGHRLYNTLHNIMEEVTKVKENQRK</sequence>
<dbReference type="OrthoDB" id="3176171at2759"/>
<comment type="caution">
    <text evidence="9">The sequence shown here is derived from an EMBL/GenBank/DDBJ whole genome shotgun (WGS) entry which is preliminary data.</text>
</comment>
<evidence type="ECO:0000256" key="5">
    <source>
        <dbReference type="ARBA" id="ARBA00023212"/>
    </source>
</evidence>
<organism evidence="9 10">
    <name type="scientific">Perkinsus olseni</name>
    <name type="common">Perkinsus atlanticus</name>
    <dbReference type="NCBI Taxonomy" id="32597"/>
    <lineage>
        <taxon>Eukaryota</taxon>
        <taxon>Sar</taxon>
        <taxon>Alveolata</taxon>
        <taxon>Perkinsozoa</taxon>
        <taxon>Perkinsea</taxon>
        <taxon>Perkinsida</taxon>
        <taxon>Perkinsidae</taxon>
        <taxon>Perkinsus</taxon>
    </lineage>
</organism>
<keyword evidence="5" id="KW-0206">Cytoskeleton</keyword>
<dbReference type="Proteomes" id="UP000570595">
    <property type="component" value="Unassembled WGS sequence"/>
</dbReference>
<evidence type="ECO:0000256" key="1">
    <source>
        <dbReference type="ARBA" id="ARBA00004245"/>
    </source>
</evidence>
<keyword evidence="4 6" id="KW-0505">Motor protein</keyword>
<dbReference type="InterPro" id="IPR027640">
    <property type="entry name" value="Kinesin-like_fam"/>
</dbReference>
<keyword evidence="6" id="KW-0067">ATP-binding</keyword>
<dbReference type="SMART" id="SM00129">
    <property type="entry name" value="KISc"/>
    <property type="match status" value="1"/>
</dbReference>
<feature type="domain" description="Kinesin motor" evidence="8">
    <location>
        <begin position="1141"/>
        <end position="1470"/>
    </location>
</feature>
<feature type="region of interest" description="Disordered" evidence="7">
    <location>
        <begin position="186"/>
        <end position="268"/>
    </location>
</feature>
<feature type="compositionally biased region" description="Basic and acidic residues" evidence="7">
    <location>
        <begin position="847"/>
        <end position="876"/>
    </location>
</feature>
<dbReference type="GO" id="GO:0007018">
    <property type="term" value="P:microtubule-based movement"/>
    <property type="evidence" value="ECO:0007669"/>
    <property type="project" value="InterPro"/>
</dbReference>
<dbReference type="InterPro" id="IPR027417">
    <property type="entry name" value="P-loop_NTPase"/>
</dbReference>
<dbReference type="EMBL" id="JABAHT010000155">
    <property type="protein sequence ID" value="KAF4662941.1"/>
    <property type="molecule type" value="Genomic_DNA"/>
</dbReference>
<keyword evidence="2" id="KW-0963">Cytoplasm</keyword>
<evidence type="ECO:0000259" key="8">
    <source>
        <dbReference type="PROSITE" id="PS50067"/>
    </source>
</evidence>
<evidence type="ECO:0000313" key="10">
    <source>
        <dbReference type="Proteomes" id="UP000570595"/>
    </source>
</evidence>
<keyword evidence="3" id="KW-0493">Microtubule</keyword>
<dbReference type="Pfam" id="PF00225">
    <property type="entry name" value="Kinesin"/>
    <property type="match status" value="1"/>
</dbReference>
<feature type="compositionally biased region" description="Basic and acidic residues" evidence="7">
    <location>
        <begin position="1083"/>
        <end position="1092"/>
    </location>
</feature>
<feature type="compositionally biased region" description="Basic and acidic residues" evidence="7">
    <location>
        <begin position="366"/>
        <end position="376"/>
    </location>
</feature>
<feature type="compositionally biased region" description="Basic and acidic residues" evidence="7">
    <location>
        <begin position="1006"/>
        <end position="1023"/>
    </location>
</feature>
<feature type="compositionally biased region" description="Basic and acidic residues" evidence="7">
    <location>
        <begin position="206"/>
        <end position="216"/>
    </location>
</feature>
<dbReference type="PRINTS" id="PR00380">
    <property type="entry name" value="KINESINHEAVY"/>
</dbReference>
<dbReference type="GO" id="GO:0005874">
    <property type="term" value="C:microtubule"/>
    <property type="evidence" value="ECO:0007669"/>
    <property type="project" value="UniProtKB-KW"/>
</dbReference>
<dbReference type="GO" id="GO:0007019">
    <property type="term" value="P:microtubule depolymerization"/>
    <property type="evidence" value="ECO:0007669"/>
    <property type="project" value="TreeGrafter"/>
</dbReference>
<proteinExistence type="inferred from homology"/>
<feature type="compositionally biased region" description="Polar residues" evidence="7">
    <location>
        <begin position="194"/>
        <end position="205"/>
    </location>
</feature>
<feature type="binding site" evidence="6">
    <location>
        <begin position="1234"/>
        <end position="1241"/>
    </location>
    <ligand>
        <name>ATP</name>
        <dbReference type="ChEBI" id="CHEBI:30616"/>
    </ligand>
</feature>
<name>A0A7J6LVU7_PEROL</name>
<dbReference type="SUPFAM" id="SSF52540">
    <property type="entry name" value="P-loop containing nucleoside triphosphate hydrolases"/>
    <property type="match status" value="1"/>
</dbReference>
<evidence type="ECO:0000256" key="7">
    <source>
        <dbReference type="SAM" id="MobiDB-lite"/>
    </source>
</evidence>
<dbReference type="Gene3D" id="3.40.850.10">
    <property type="entry name" value="Kinesin motor domain"/>
    <property type="match status" value="1"/>
</dbReference>
<comment type="subcellular location">
    <subcellularLocation>
        <location evidence="1">Cytoplasm</location>
        <location evidence="1">Cytoskeleton</location>
    </subcellularLocation>
</comment>
<feature type="compositionally biased region" description="Gly residues" evidence="7">
    <location>
        <begin position="1122"/>
        <end position="1140"/>
    </location>
</feature>
<dbReference type="GO" id="GO:0005524">
    <property type="term" value="F:ATP binding"/>
    <property type="evidence" value="ECO:0007669"/>
    <property type="project" value="UniProtKB-UniRule"/>
</dbReference>
<dbReference type="GO" id="GO:0003777">
    <property type="term" value="F:microtubule motor activity"/>
    <property type="evidence" value="ECO:0007669"/>
    <property type="project" value="InterPro"/>
</dbReference>
<evidence type="ECO:0000256" key="3">
    <source>
        <dbReference type="ARBA" id="ARBA00022701"/>
    </source>
</evidence>
<evidence type="ECO:0000256" key="6">
    <source>
        <dbReference type="PROSITE-ProRule" id="PRU00283"/>
    </source>
</evidence>
<dbReference type="InterPro" id="IPR001752">
    <property type="entry name" value="Kinesin_motor_dom"/>
</dbReference>
<keyword evidence="6" id="KW-0547">Nucleotide-binding</keyword>
<feature type="region of interest" description="Disordered" evidence="7">
    <location>
        <begin position="1121"/>
        <end position="1140"/>
    </location>
</feature>
<dbReference type="PROSITE" id="PS50067">
    <property type="entry name" value="KINESIN_MOTOR_2"/>
    <property type="match status" value="1"/>
</dbReference>
<dbReference type="PANTHER" id="PTHR47971:SF8">
    <property type="entry name" value="KINESIN-LIKE PROTEIN"/>
    <property type="match status" value="1"/>
</dbReference>
<evidence type="ECO:0000313" key="9">
    <source>
        <dbReference type="EMBL" id="KAF4662941.1"/>
    </source>
</evidence>
<dbReference type="PANTHER" id="PTHR47971">
    <property type="entry name" value="KINESIN-RELATED PROTEIN 6"/>
    <property type="match status" value="1"/>
</dbReference>
<comment type="similarity">
    <text evidence="6">Belongs to the TRAFAC class myosin-kinesin ATPase superfamily. Kinesin family.</text>
</comment>
<feature type="region of interest" description="Disordered" evidence="7">
    <location>
        <begin position="830"/>
        <end position="1092"/>
    </location>
</feature>
<protein>
    <recommendedName>
        <fullName evidence="8">Kinesin motor domain-containing protein</fullName>
    </recommendedName>
</protein>
<accession>A0A7J6LVU7</accession>